<dbReference type="PANTHER" id="PTHR34874">
    <property type="entry name" value="PROTEIN YCHN"/>
    <property type="match status" value="1"/>
</dbReference>
<comment type="subcellular location">
    <subcellularLocation>
        <location evidence="1">Cytoplasm</location>
    </subcellularLocation>
</comment>
<dbReference type="Proteomes" id="UP000234271">
    <property type="component" value="Chromosome"/>
</dbReference>
<dbReference type="OrthoDB" id="9787483at2"/>
<accession>A0A2N9YI72</accession>
<dbReference type="InterPro" id="IPR017463">
    <property type="entry name" value="Sulphur_relay_TusD/DsrE"/>
</dbReference>
<dbReference type="PANTHER" id="PTHR34874:SF3">
    <property type="entry name" value="SULFURTRANSFERASE TUSD"/>
    <property type="match status" value="1"/>
</dbReference>
<dbReference type="Gene3D" id="3.40.1260.10">
    <property type="entry name" value="DsrEFH-like"/>
    <property type="match status" value="1"/>
</dbReference>
<dbReference type="InterPro" id="IPR027396">
    <property type="entry name" value="DsrEFH-like"/>
</dbReference>
<comment type="similarity">
    <text evidence="2">Belongs to the DsrE/TusD family.</text>
</comment>
<dbReference type="GO" id="GO:0016783">
    <property type="term" value="F:sulfurtransferase activity"/>
    <property type="evidence" value="ECO:0007669"/>
    <property type="project" value="InterPro"/>
</dbReference>
<dbReference type="KEGG" id="blep:AL038_07480"/>
<keyword evidence="4 5" id="KW-0808">Transferase</keyword>
<dbReference type="FunFam" id="3.40.1260.10:FF:000001">
    <property type="entry name" value="Sulfurtransferase TusD"/>
    <property type="match status" value="1"/>
</dbReference>
<evidence type="ECO:0000313" key="5">
    <source>
        <dbReference type="EMBL" id="AUI70200.1"/>
    </source>
</evidence>
<evidence type="ECO:0000313" key="6">
    <source>
        <dbReference type="Proteomes" id="UP000234271"/>
    </source>
</evidence>
<keyword evidence="6" id="KW-1185">Reference proteome</keyword>
<dbReference type="GO" id="GO:0097163">
    <property type="term" value="F:sulfur carrier activity"/>
    <property type="evidence" value="ECO:0007669"/>
    <property type="project" value="TreeGrafter"/>
</dbReference>
<dbReference type="EMBL" id="CP018889">
    <property type="protein sequence ID" value="AUI70200.1"/>
    <property type="molecule type" value="Genomic_DNA"/>
</dbReference>
<evidence type="ECO:0000256" key="2">
    <source>
        <dbReference type="ARBA" id="ARBA00007067"/>
    </source>
</evidence>
<evidence type="ECO:0000256" key="4">
    <source>
        <dbReference type="ARBA" id="ARBA00022679"/>
    </source>
</evidence>
<name>A0A2N9YI72_9GAMM</name>
<dbReference type="NCBIfam" id="TIGR03012">
    <property type="entry name" value="sulf_tusD_dsrE"/>
    <property type="match status" value="1"/>
</dbReference>
<dbReference type="InterPro" id="IPR003787">
    <property type="entry name" value="Sulphur_relay_DsrE/F-like"/>
</dbReference>
<dbReference type="STRING" id="288004.AL038_07480"/>
<reference evidence="6" key="1">
    <citation type="submission" date="2016-12" db="EMBL/GenBank/DDBJ databases">
        <title>Complete Genome Sequence of Beggiatoa leptomitiformis D-401.</title>
        <authorList>
            <person name="Fomenkov A."/>
            <person name="Vincze T."/>
            <person name="Grabovich M."/>
            <person name="Anton B.P."/>
            <person name="Dubinina G."/>
            <person name="Orlova M."/>
            <person name="Belousova E."/>
            <person name="Roberts R.J."/>
        </authorList>
    </citation>
    <scope>NUCLEOTIDE SEQUENCE [LARGE SCALE GENOMIC DNA]</scope>
    <source>
        <strain evidence="6">D-401</strain>
    </source>
</reference>
<evidence type="ECO:0000256" key="3">
    <source>
        <dbReference type="ARBA" id="ARBA00022490"/>
    </source>
</evidence>
<dbReference type="SUPFAM" id="SSF75169">
    <property type="entry name" value="DsrEFH-like"/>
    <property type="match status" value="1"/>
</dbReference>
<dbReference type="Pfam" id="PF02635">
    <property type="entry name" value="DsrE"/>
    <property type="match status" value="1"/>
</dbReference>
<evidence type="ECO:0000256" key="1">
    <source>
        <dbReference type="ARBA" id="ARBA00004496"/>
    </source>
</evidence>
<proteinExistence type="inferred from homology"/>
<sequence>MKFTIMVNESPYQHQASDSAYQFAQAVLAKGHSIFRIFFYHDGVNNATRLTVPPQDDRHIVNRWSALAKQHQIDLVVCVAAAQRRGILDAKEAQHNGKDTNNIAEGFRISGLGQLIEAGIQADRLIVFGD</sequence>
<gene>
    <name evidence="5" type="primary">tusD</name>
    <name evidence="5" type="ORF">BLE401_16835</name>
</gene>
<protein>
    <submittedName>
        <fullName evidence="5">Sulfurtransferase complex subunit TusD</fullName>
    </submittedName>
</protein>
<dbReference type="AlphaFoldDB" id="A0A2N9YI72"/>
<keyword evidence="3" id="KW-0963">Cytoplasm</keyword>
<dbReference type="RefSeq" id="WP_062151235.1">
    <property type="nucleotide sequence ID" value="NZ_CP012373.2"/>
</dbReference>
<dbReference type="GO" id="GO:1990228">
    <property type="term" value="C:sulfurtransferase complex"/>
    <property type="evidence" value="ECO:0007669"/>
    <property type="project" value="TreeGrafter"/>
</dbReference>
<organism evidence="5 6">
    <name type="scientific">Beggiatoa leptomitoformis</name>
    <dbReference type="NCBI Taxonomy" id="288004"/>
    <lineage>
        <taxon>Bacteria</taxon>
        <taxon>Pseudomonadati</taxon>
        <taxon>Pseudomonadota</taxon>
        <taxon>Gammaproteobacteria</taxon>
        <taxon>Thiotrichales</taxon>
        <taxon>Thiotrichaceae</taxon>
        <taxon>Beggiatoa</taxon>
    </lineage>
</organism>
<dbReference type="GO" id="GO:0002143">
    <property type="term" value="P:tRNA wobble position uridine thiolation"/>
    <property type="evidence" value="ECO:0007669"/>
    <property type="project" value="TreeGrafter"/>
</dbReference>
<dbReference type="NCBIfam" id="NF001237">
    <property type="entry name" value="PRK00207.1"/>
    <property type="match status" value="1"/>
</dbReference>